<keyword evidence="2" id="KW-0805">Transcription regulation</keyword>
<dbReference type="PROSITE" id="PS50217">
    <property type="entry name" value="BZIP"/>
    <property type="match status" value="1"/>
</dbReference>
<dbReference type="GO" id="GO:0003700">
    <property type="term" value="F:DNA-binding transcription factor activity"/>
    <property type="evidence" value="ECO:0007669"/>
    <property type="project" value="InterPro"/>
</dbReference>
<dbReference type="AlphaFoldDB" id="A0A9W7ZUX4"/>
<feature type="region of interest" description="Disordered" evidence="6">
    <location>
        <begin position="200"/>
        <end position="225"/>
    </location>
</feature>
<accession>A0A9W7ZUX4</accession>
<feature type="compositionally biased region" description="Polar residues" evidence="6">
    <location>
        <begin position="356"/>
        <end position="369"/>
    </location>
</feature>
<feature type="domain" description="BZIP" evidence="7">
    <location>
        <begin position="377"/>
        <end position="440"/>
    </location>
</feature>
<dbReference type="EMBL" id="JANBPU010000258">
    <property type="protein sequence ID" value="KAJ1913510.1"/>
    <property type="molecule type" value="Genomic_DNA"/>
</dbReference>
<evidence type="ECO:0000256" key="5">
    <source>
        <dbReference type="SAM" id="Coils"/>
    </source>
</evidence>
<dbReference type="InterPro" id="IPR046347">
    <property type="entry name" value="bZIP_sf"/>
</dbReference>
<gene>
    <name evidence="8" type="primary">SKO1</name>
    <name evidence="8" type="ORF">H4219_005189</name>
</gene>
<dbReference type="SMART" id="SM00338">
    <property type="entry name" value="BRLZ"/>
    <property type="match status" value="1"/>
</dbReference>
<keyword evidence="9" id="KW-1185">Reference proteome</keyword>
<evidence type="ECO:0000313" key="8">
    <source>
        <dbReference type="EMBL" id="KAJ1913510.1"/>
    </source>
</evidence>
<feature type="region of interest" description="Disordered" evidence="6">
    <location>
        <begin position="1"/>
        <end position="112"/>
    </location>
</feature>
<feature type="region of interest" description="Disordered" evidence="6">
    <location>
        <begin position="309"/>
        <end position="384"/>
    </location>
</feature>
<dbReference type="Pfam" id="PF00170">
    <property type="entry name" value="bZIP_1"/>
    <property type="match status" value="1"/>
</dbReference>
<evidence type="ECO:0000259" key="7">
    <source>
        <dbReference type="PROSITE" id="PS50217"/>
    </source>
</evidence>
<dbReference type="InterPro" id="IPR051027">
    <property type="entry name" value="bZIP_transcription_factors"/>
</dbReference>
<sequence>MFAEIIGNTMETKQDQRSKLDLEPNPFEKSFSAAKTEGASKGLPGGVTSNNPGSRITLPPIAEIESPRIIGDPNDNNVRSLRSGPLSPAMLEGPASHLSRSRRPTPRLGITDPLLHTGLTPFLVGEQRATPLLQGLNDLEIPTPNTLAQALVKIGETSSSGPNVSSQESNLRGLKRISPYTAAENIQSILPMSPGQQQVTAALSKVSSSQSQSPKGNNAAPEAYSPKQTLHTIADPKPKPTPVVSSNEILPQRHSSPITSTRTIDNSSIIVTTDCEAGYSNTARTKNNMELQTTVRDISAKAIYRDHQVDKENNYSRDQALSKRMASPTRMPVGKGQVANPKDKERNKKFKKGATANDSGDTSDQSLDDTQNKETPDEKRQQFLERNRIAALKCRQRKKQQLKELQSRVEWLTQDNERVHQEYQRLRDEAAYISTLLRTHRNCPIAKANGVIINDQPMLGIPVQQNPHPAPMAFSLRENSHQQTRPPHQLVPVPVLSGQPVMAPQIPPPHPTLSGSIVHPAAVRGLTNPPSDLPPPSAMIPANPTTALAHHSAINPQIRPA</sequence>
<evidence type="ECO:0000256" key="1">
    <source>
        <dbReference type="ARBA" id="ARBA00004123"/>
    </source>
</evidence>
<evidence type="ECO:0000256" key="4">
    <source>
        <dbReference type="ARBA" id="ARBA00023242"/>
    </source>
</evidence>
<keyword evidence="5" id="KW-0175">Coiled coil</keyword>
<dbReference type="SUPFAM" id="SSF57959">
    <property type="entry name" value="Leucine zipper domain"/>
    <property type="match status" value="1"/>
</dbReference>
<dbReference type="InterPro" id="IPR004827">
    <property type="entry name" value="bZIP"/>
</dbReference>
<dbReference type="OrthoDB" id="295274at2759"/>
<dbReference type="Pfam" id="PF11786">
    <property type="entry name" value="Aft1_HRA"/>
    <property type="match status" value="1"/>
</dbReference>
<feature type="coiled-coil region" evidence="5">
    <location>
        <begin position="395"/>
        <end position="429"/>
    </location>
</feature>
<dbReference type="InterPro" id="IPR020956">
    <property type="entry name" value="TF_Aft1_OSM"/>
</dbReference>
<protein>
    <submittedName>
        <fullName evidence="8">Transcription factor</fullName>
    </submittedName>
</protein>
<evidence type="ECO:0000256" key="3">
    <source>
        <dbReference type="ARBA" id="ARBA00023163"/>
    </source>
</evidence>
<feature type="compositionally biased region" description="Basic and acidic residues" evidence="6">
    <location>
        <begin position="370"/>
        <end position="384"/>
    </location>
</feature>
<dbReference type="Gene3D" id="1.20.5.170">
    <property type="match status" value="1"/>
</dbReference>
<proteinExistence type="predicted"/>
<feature type="compositionally biased region" description="Basic and acidic residues" evidence="6">
    <location>
        <begin position="12"/>
        <end position="22"/>
    </location>
</feature>
<dbReference type="Pfam" id="PF11785">
    <property type="entry name" value="Aft1_OSA"/>
    <property type="match status" value="1"/>
</dbReference>
<keyword evidence="4" id="KW-0539">Nucleus</keyword>
<keyword evidence="3" id="KW-0804">Transcription</keyword>
<comment type="caution">
    <text evidence="8">The sequence shown here is derived from an EMBL/GenBank/DDBJ whole genome shotgun (WGS) entry which is preliminary data.</text>
</comment>
<dbReference type="Proteomes" id="UP001150538">
    <property type="component" value="Unassembled WGS sequence"/>
</dbReference>
<dbReference type="PANTHER" id="PTHR19304">
    <property type="entry name" value="CYCLIC-AMP RESPONSE ELEMENT BINDING PROTEIN"/>
    <property type="match status" value="1"/>
</dbReference>
<evidence type="ECO:0000313" key="9">
    <source>
        <dbReference type="Proteomes" id="UP001150538"/>
    </source>
</evidence>
<evidence type="ECO:0000256" key="2">
    <source>
        <dbReference type="ARBA" id="ARBA00023015"/>
    </source>
</evidence>
<dbReference type="CDD" id="cd14687">
    <property type="entry name" value="bZIP_ATF2"/>
    <property type="match status" value="1"/>
</dbReference>
<comment type="subcellular location">
    <subcellularLocation>
        <location evidence="1">Nucleus</location>
    </subcellularLocation>
</comment>
<name>A0A9W7ZUX4_9FUNG</name>
<dbReference type="InterPro" id="IPR021755">
    <property type="entry name" value="TF_Aft1_HRA"/>
</dbReference>
<organism evidence="8 9">
    <name type="scientific">Mycoemilia scoparia</name>
    <dbReference type="NCBI Taxonomy" id="417184"/>
    <lineage>
        <taxon>Eukaryota</taxon>
        <taxon>Fungi</taxon>
        <taxon>Fungi incertae sedis</taxon>
        <taxon>Zoopagomycota</taxon>
        <taxon>Kickxellomycotina</taxon>
        <taxon>Kickxellomycetes</taxon>
        <taxon>Kickxellales</taxon>
        <taxon>Kickxellaceae</taxon>
        <taxon>Mycoemilia</taxon>
    </lineage>
</organism>
<reference evidence="8" key="1">
    <citation type="submission" date="2022-07" db="EMBL/GenBank/DDBJ databases">
        <title>Phylogenomic reconstructions and comparative analyses of Kickxellomycotina fungi.</title>
        <authorList>
            <person name="Reynolds N.K."/>
            <person name="Stajich J.E."/>
            <person name="Barry K."/>
            <person name="Grigoriev I.V."/>
            <person name="Crous P."/>
            <person name="Smith M.E."/>
        </authorList>
    </citation>
    <scope>NUCLEOTIDE SEQUENCE</scope>
    <source>
        <strain evidence="8">NBRC 100468</strain>
    </source>
</reference>
<evidence type="ECO:0000256" key="6">
    <source>
        <dbReference type="SAM" id="MobiDB-lite"/>
    </source>
</evidence>
<dbReference type="GO" id="GO:0005634">
    <property type="term" value="C:nucleus"/>
    <property type="evidence" value="ECO:0007669"/>
    <property type="project" value="UniProtKB-SubCell"/>
</dbReference>